<evidence type="ECO:0000256" key="1">
    <source>
        <dbReference type="SAM" id="SignalP"/>
    </source>
</evidence>
<keyword evidence="3" id="KW-1185">Reference proteome</keyword>
<dbReference type="Proteomes" id="UP001164929">
    <property type="component" value="Chromosome 14"/>
</dbReference>
<proteinExistence type="predicted"/>
<name>A0AAD6LR50_9ROSI</name>
<organism evidence="2 3">
    <name type="scientific">Populus alba x Populus x berolinensis</name>
    <dbReference type="NCBI Taxonomy" id="444605"/>
    <lineage>
        <taxon>Eukaryota</taxon>
        <taxon>Viridiplantae</taxon>
        <taxon>Streptophyta</taxon>
        <taxon>Embryophyta</taxon>
        <taxon>Tracheophyta</taxon>
        <taxon>Spermatophyta</taxon>
        <taxon>Magnoliopsida</taxon>
        <taxon>eudicotyledons</taxon>
        <taxon>Gunneridae</taxon>
        <taxon>Pentapetalae</taxon>
        <taxon>rosids</taxon>
        <taxon>fabids</taxon>
        <taxon>Malpighiales</taxon>
        <taxon>Salicaceae</taxon>
        <taxon>Saliceae</taxon>
        <taxon>Populus</taxon>
    </lineage>
</organism>
<evidence type="ECO:0000313" key="3">
    <source>
        <dbReference type="Proteomes" id="UP001164929"/>
    </source>
</evidence>
<dbReference type="AlphaFoldDB" id="A0AAD6LR50"/>
<reference evidence="2" key="1">
    <citation type="journal article" date="2023" name="Mol. Ecol. Resour.">
        <title>Chromosome-level genome assembly of a triploid poplar Populus alba 'Berolinensis'.</title>
        <authorList>
            <person name="Chen S."/>
            <person name="Yu Y."/>
            <person name="Wang X."/>
            <person name="Wang S."/>
            <person name="Zhang T."/>
            <person name="Zhou Y."/>
            <person name="He R."/>
            <person name="Meng N."/>
            <person name="Wang Y."/>
            <person name="Liu W."/>
            <person name="Liu Z."/>
            <person name="Liu J."/>
            <person name="Guo Q."/>
            <person name="Huang H."/>
            <person name="Sederoff R.R."/>
            <person name="Wang G."/>
            <person name="Qu G."/>
            <person name="Chen S."/>
        </authorList>
    </citation>
    <scope>NUCLEOTIDE SEQUENCE</scope>
    <source>
        <strain evidence="2">SC-2020</strain>
    </source>
</reference>
<sequence>MGAASMVTRLITVLEMCLCHCEDPCGRFIKQQFSWAAGVWGDGGRCSGADRNFETLAFEERR</sequence>
<accession>A0AAD6LR50</accession>
<feature type="signal peptide" evidence="1">
    <location>
        <begin position="1"/>
        <end position="21"/>
    </location>
</feature>
<dbReference type="EMBL" id="JAQIZT010000014">
    <property type="protein sequence ID" value="KAJ6971530.1"/>
    <property type="molecule type" value="Genomic_DNA"/>
</dbReference>
<feature type="chain" id="PRO_5041939747" description="Secreted protein" evidence="1">
    <location>
        <begin position="22"/>
        <end position="62"/>
    </location>
</feature>
<comment type="caution">
    <text evidence="2">The sequence shown here is derived from an EMBL/GenBank/DDBJ whole genome shotgun (WGS) entry which is preliminary data.</text>
</comment>
<evidence type="ECO:0008006" key="4">
    <source>
        <dbReference type="Google" id="ProtNLM"/>
    </source>
</evidence>
<protein>
    <recommendedName>
        <fullName evidence="4">Secreted protein</fullName>
    </recommendedName>
</protein>
<evidence type="ECO:0000313" key="2">
    <source>
        <dbReference type="EMBL" id="KAJ6971530.1"/>
    </source>
</evidence>
<keyword evidence="1" id="KW-0732">Signal</keyword>
<gene>
    <name evidence="2" type="ORF">NC653_032138</name>
</gene>